<dbReference type="InterPro" id="IPR013830">
    <property type="entry name" value="SGNH_hydro"/>
</dbReference>
<gene>
    <name evidence="3" type="ORF">V5J35_002154</name>
</gene>
<feature type="domain" description="SGNH hydrolase-type esterase" evidence="2">
    <location>
        <begin position="35"/>
        <end position="193"/>
    </location>
</feature>
<feature type="chain" id="PRO_5046751160" evidence="1">
    <location>
        <begin position="23"/>
        <end position="211"/>
    </location>
</feature>
<organism evidence="3 4">
    <name type="scientific">Endozoicomonas lisbonensis</name>
    <dbReference type="NCBI Taxonomy" id="3120522"/>
    <lineage>
        <taxon>Bacteria</taxon>
        <taxon>Pseudomonadati</taxon>
        <taxon>Pseudomonadota</taxon>
        <taxon>Gammaproteobacteria</taxon>
        <taxon>Oceanospirillales</taxon>
        <taxon>Endozoicomonadaceae</taxon>
        <taxon>Endozoicomonas</taxon>
    </lineage>
</organism>
<dbReference type="Gene3D" id="3.40.50.1110">
    <property type="entry name" value="SGNH hydrolase"/>
    <property type="match status" value="1"/>
</dbReference>
<dbReference type="Pfam" id="PF13472">
    <property type="entry name" value="Lipase_GDSL_2"/>
    <property type="match status" value="1"/>
</dbReference>
<dbReference type="InterPro" id="IPR036514">
    <property type="entry name" value="SGNH_hydro_sf"/>
</dbReference>
<keyword evidence="1" id="KW-0732">Signal</keyword>
<name>A0ABV2SGT3_9GAMM</name>
<evidence type="ECO:0000313" key="4">
    <source>
        <dbReference type="Proteomes" id="UP001549366"/>
    </source>
</evidence>
<sequence length="211" mass="23189">MFVVIRRLATSFIFLSVLVAQAASGAPVNQKTLLVYGDSLSAAYGLEIQQGWVSLLQEKLHQTKSGWKVVNLSISGETTAGGLSRLPAALEEHRPELMLLELGANDGLRGTPLKSMSSNLEQIIQQAQKKNVDVLLFEMMIPPNYGPAYTRKFTQVFHDLGEQYTVPVVPFFLDGVAGHPELNQPDGIHPVAKAQPMIFDNVWPHIKTAID</sequence>
<keyword evidence="3" id="KW-0378">Hydrolase</keyword>
<comment type="caution">
    <text evidence="3">The sequence shown here is derived from an EMBL/GenBank/DDBJ whole genome shotgun (WGS) entry which is preliminary data.</text>
</comment>
<dbReference type="EC" id="3.1.2.-" evidence="3"/>
<dbReference type="GO" id="GO:0004064">
    <property type="term" value="F:arylesterase activity"/>
    <property type="evidence" value="ECO:0007669"/>
    <property type="project" value="UniProtKB-EC"/>
</dbReference>
<dbReference type="EMBL" id="JBEWTB010000002">
    <property type="protein sequence ID" value="MET4756962.1"/>
    <property type="molecule type" value="Genomic_DNA"/>
</dbReference>
<accession>A0ABV2SGT3</accession>
<keyword evidence="4" id="KW-1185">Reference proteome</keyword>
<reference evidence="3 4" key="1">
    <citation type="submission" date="2024-06" db="EMBL/GenBank/DDBJ databases">
        <title>Genomic Encyclopedia of Type Strains, Phase V (KMG-V): Genome sequencing to study the core and pangenomes of soil and plant-associated prokaryotes.</title>
        <authorList>
            <person name="Whitman W."/>
        </authorList>
    </citation>
    <scope>NUCLEOTIDE SEQUENCE [LARGE SCALE GENOMIC DNA]</scope>
    <source>
        <strain evidence="3 4">NE40</strain>
    </source>
</reference>
<evidence type="ECO:0000313" key="3">
    <source>
        <dbReference type="EMBL" id="MET4756962.1"/>
    </source>
</evidence>
<dbReference type="EC" id="3.1.1.2" evidence="3"/>
<dbReference type="SUPFAM" id="SSF52266">
    <property type="entry name" value="SGNH hydrolase"/>
    <property type="match status" value="1"/>
</dbReference>
<proteinExistence type="predicted"/>
<evidence type="ECO:0000259" key="2">
    <source>
        <dbReference type="Pfam" id="PF13472"/>
    </source>
</evidence>
<dbReference type="Proteomes" id="UP001549366">
    <property type="component" value="Unassembled WGS sequence"/>
</dbReference>
<dbReference type="EC" id="3.1.2.2" evidence="3"/>
<dbReference type="RefSeq" id="WP_354011242.1">
    <property type="nucleotide sequence ID" value="NZ_JBEWTA010000001.1"/>
</dbReference>
<dbReference type="GO" id="GO:0004622">
    <property type="term" value="F:phosphatidylcholine lysophospholipase activity"/>
    <property type="evidence" value="ECO:0007669"/>
    <property type="project" value="UniProtKB-EC"/>
</dbReference>
<protein>
    <submittedName>
        <fullName evidence="3">Acyl-CoA thioesterase-1</fullName>
        <ecNumber evidence="3">3.1.1.2</ecNumber>
        <ecNumber evidence="3">3.1.1.5</ecNumber>
        <ecNumber evidence="3">3.1.2.-</ecNumber>
        <ecNumber evidence="3">3.1.2.2</ecNumber>
    </submittedName>
</protein>
<evidence type="ECO:0000256" key="1">
    <source>
        <dbReference type="SAM" id="SignalP"/>
    </source>
</evidence>
<dbReference type="InterPro" id="IPR051532">
    <property type="entry name" value="Ester_Hydrolysis_Enzymes"/>
</dbReference>
<dbReference type="PANTHER" id="PTHR30383:SF24">
    <property type="entry name" value="THIOESTERASE 1_PROTEASE 1_LYSOPHOSPHOLIPASE L1"/>
    <property type="match status" value="1"/>
</dbReference>
<dbReference type="EC" id="3.1.1.5" evidence="3"/>
<dbReference type="PANTHER" id="PTHR30383">
    <property type="entry name" value="THIOESTERASE 1/PROTEASE 1/LYSOPHOSPHOLIPASE L1"/>
    <property type="match status" value="1"/>
</dbReference>
<feature type="signal peptide" evidence="1">
    <location>
        <begin position="1"/>
        <end position="22"/>
    </location>
</feature>
<dbReference type="CDD" id="cd01822">
    <property type="entry name" value="Lysophospholipase_L1_like"/>
    <property type="match status" value="1"/>
</dbReference>